<dbReference type="Proteomes" id="UP000176336">
    <property type="component" value="Unassembled WGS sequence"/>
</dbReference>
<evidence type="ECO:0000313" key="3">
    <source>
        <dbReference type="Proteomes" id="UP000176336"/>
    </source>
</evidence>
<accession>A0A1F5ISU6</accession>
<protein>
    <recommendedName>
        <fullName evidence="4">Fimbrial assembly protein</fullName>
    </recommendedName>
</protein>
<evidence type="ECO:0000256" key="1">
    <source>
        <dbReference type="SAM" id="Phobius"/>
    </source>
</evidence>
<evidence type="ECO:0000313" key="2">
    <source>
        <dbReference type="EMBL" id="OGE19409.1"/>
    </source>
</evidence>
<comment type="caution">
    <text evidence="2">The sequence shown here is derived from an EMBL/GenBank/DDBJ whole genome shotgun (WGS) entry which is preliminary data.</text>
</comment>
<keyword evidence="1" id="KW-1133">Transmembrane helix</keyword>
<reference evidence="2 3" key="1">
    <citation type="journal article" date="2016" name="Nat. Commun.">
        <title>Thousands of microbial genomes shed light on interconnected biogeochemical processes in an aquifer system.</title>
        <authorList>
            <person name="Anantharaman K."/>
            <person name="Brown C.T."/>
            <person name="Hug L.A."/>
            <person name="Sharon I."/>
            <person name="Castelle C.J."/>
            <person name="Probst A.J."/>
            <person name="Thomas B.C."/>
            <person name="Singh A."/>
            <person name="Wilkins M.J."/>
            <person name="Karaoz U."/>
            <person name="Brodie E.L."/>
            <person name="Williams K.H."/>
            <person name="Hubbard S.S."/>
            <person name="Banfield J.F."/>
        </authorList>
    </citation>
    <scope>NUCLEOTIDE SEQUENCE [LARGE SCALE GENOMIC DNA]</scope>
</reference>
<name>A0A1F5ISU6_9BACT</name>
<organism evidence="2 3">
    <name type="scientific">Candidatus Daviesbacteria bacterium RIFCSPHIGHO2_01_FULL_41_23</name>
    <dbReference type="NCBI Taxonomy" id="1797764"/>
    <lineage>
        <taxon>Bacteria</taxon>
        <taxon>Candidatus Daviesiibacteriota</taxon>
    </lineage>
</organism>
<evidence type="ECO:0008006" key="4">
    <source>
        <dbReference type="Google" id="ProtNLM"/>
    </source>
</evidence>
<keyword evidence="1" id="KW-0472">Membrane</keyword>
<dbReference type="AlphaFoldDB" id="A0A1F5ISU6"/>
<gene>
    <name evidence="2" type="ORF">A2871_00980</name>
</gene>
<proteinExistence type="predicted"/>
<keyword evidence="1" id="KW-0812">Transmembrane</keyword>
<dbReference type="EMBL" id="MFCR01000003">
    <property type="protein sequence ID" value="OGE19409.1"/>
    <property type="molecule type" value="Genomic_DNA"/>
</dbReference>
<sequence>MKISINLLPPELITKELKKANFYKIQLAGIVIILTMVFLASLSVALRILQSRSILSIQARVTEARQKVSDLKDTQAAIMILKSRLAVVDKYWGESTNQTLMYKLMGKIIPEDITVNTITIDQKGDVSLTALVSDTLSLDNFIEKLTDKDSNEGRVSQVSIENLNRSRDGLYRVGIIIKSK</sequence>
<feature type="transmembrane region" description="Helical" evidence="1">
    <location>
        <begin position="25"/>
        <end position="49"/>
    </location>
</feature>